<proteinExistence type="inferred from homology"/>
<dbReference type="GO" id="GO:0022625">
    <property type="term" value="C:cytosolic large ribosomal subunit"/>
    <property type="evidence" value="ECO:0007669"/>
    <property type="project" value="TreeGrafter"/>
</dbReference>
<name>A0AB74KL09_HELPX</name>
<dbReference type="AlphaFoldDB" id="A0AB74KL09"/>
<comment type="similarity">
    <text evidence="1 4">Belongs to the universal ribosomal protein uL15 family.</text>
</comment>
<dbReference type="GO" id="GO:0003735">
    <property type="term" value="F:structural constituent of ribosome"/>
    <property type="evidence" value="ECO:0007669"/>
    <property type="project" value="InterPro"/>
</dbReference>
<protein>
    <recommendedName>
        <fullName evidence="4">Large ribosomal subunit protein uL15</fullName>
    </recommendedName>
</protein>
<dbReference type="GO" id="GO:0019843">
    <property type="term" value="F:rRNA binding"/>
    <property type="evidence" value="ECO:0007669"/>
    <property type="project" value="UniProtKB-UniRule"/>
</dbReference>
<dbReference type="PANTHER" id="PTHR12934">
    <property type="entry name" value="50S RIBOSOMAL PROTEIN L15"/>
    <property type="match status" value="1"/>
</dbReference>
<dbReference type="PANTHER" id="PTHR12934:SF11">
    <property type="entry name" value="LARGE RIBOSOMAL SUBUNIT PROTEIN UL15M"/>
    <property type="match status" value="1"/>
</dbReference>
<feature type="region of interest" description="Disordered" evidence="5">
    <location>
        <begin position="1"/>
        <end position="64"/>
    </location>
</feature>
<evidence type="ECO:0000256" key="3">
    <source>
        <dbReference type="ARBA" id="ARBA00023274"/>
    </source>
</evidence>
<keyword evidence="4" id="KW-0699">rRNA-binding</keyword>
<gene>
    <name evidence="4" type="primary">rplO</name>
    <name evidence="6" type="ORF">EGM89_05490</name>
</gene>
<dbReference type="HAMAP" id="MF_01341">
    <property type="entry name" value="Ribosomal_uL15"/>
    <property type="match status" value="1"/>
</dbReference>
<reference evidence="6 7" key="1">
    <citation type="submission" date="2018-11" db="EMBL/GenBank/DDBJ databases">
        <title>The project aimed at sequencing of H. pylori N6 laboratory stock and two of its isogenic mutants deficient in activity of a serine protease HtrA in order to find the possible suppressor mutations.</title>
        <authorList>
            <person name="Strapagiel D."/>
            <person name="Lach J."/>
            <person name="Zarzecka U."/>
            <person name="Backert S."/>
            <person name="Pawlik A."/>
        </authorList>
    </citation>
    <scope>NUCLEOTIDE SEQUENCE [LARGE SCALE GENOMIC DNA]</scope>
    <source>
        <strain evidence="6 7">N6</strain>
    </source>
</reference>
<keyword evidence="4" id="KW-0694">RNA-binding</keyword>
<dbReference type="Proteomes" id="UP000306692">
    <property type="component" value="Unassembled WGS sequence"/>
</dbReference>
<comment type="function">
    <text evidence="4">Binds to the 23S rRNA.</text>
</comment>
<accession>A0AB74KL09</accession>
<dbReference type="SUPFAM" id="SSF52080">
    <property type="entry name" value="Ribosomal proteins L15p and L18e"/>
    <property type="match status" value="1"/>
</dbReference>
<evidence type="ECO:0000256" key="2">
    <source>
        <dbReference type="ARBA" id="ARBA00022980"/>
    </source>
</evidence>
<organism evidence="6 7">
    <name type="scientific">Helicobacter pylori</name>
    <name type="common">Campylobacter pylori</name>
    <dbReference type="NCBI Taxonomy" id="210"/>
    <lineage>
        <taxon>Bacteria</taxon>
        <taxon>Pseudomonadati</taxon>
        <taxon>Campylobacterota</taxon>
        <taxon>Epsilonproteobacteria</taxon>
        <taxon>Campylobacterales</taxon>
        <taxon>Helicobacteraceae</taxon>
        <taxon>Helicobacter</taxon>
    </lineage>
</organism>
<evidence type="ECO:0000256" key="5">
    <source>
        <dbReference type="SAM" id="MobiDB-lite"/>
    </source>
</evidence>
<evidence type="ECO:0000256" key="4">
    <source>
        <dbReference type="HAMAP-Rule" id="MF_01341"/>
    </source>
</evidence>
<evidence type="ECO:0000313" key="6">
    <source>
        <dbReference type="EMBL" id="TLR82256.1"/>
    </source>
</evidence>
<evidence type="ECO:0000256" key="1">
    <source>
        <dbReference type="ARBA" id="ARBA00007320"/>
    </source>
</evidence>
<keyword evidence="2 4" id="KW-0689">Ribosomal protein</keyword>
<dbReference type="InterPro" id="IPR036227">
    <property type="entry name" value="Ribosomal_uL15/eL18_sf"/>
</dbReference>
<comment type="caution">
    <text evidence="6">The sequence shown here is derived from an EMBL/GenBank/DDBJ whole genome shotgun (WGS) entry which is preliminary data.</text>
</comment>
<comment type="subunit">
    <text evidence="4">Part of the 50S ribosomal subunit.</text>
</comment>
<evidence type="ECO:0000313" key="7">
    <source>
        <dbReference type="Proteomes" id="UP000306692"/>
    </source>
</evidence>
<sequence length="133" mass="14691">MGLENLKPAKGSVKKIKRVGRGQGSGMGKTATRGGKGQTARTGYKAKRGFEGGQQPLQRRLPKIGFRTKDSHIYSINVEKNEAIKNLEEITFSSLRALHHFPLYIESVKLIGKDAKNLASKIKDERIKTSGQK</sequence>
<keyword evidence="3 4" id="KW-0687">Ribonucleoprotein</keyword>
<dbReference type="RefSeq" id="WP_000522170.1">
    <property type="nucleotide sequence ID" value="NZ_JACTBS010000009.1"/>
</dbReference>
<dbReference type="GO" id="GO:0006412">
    <property type="term" value="P:translation"/>
    <property type="evidence" value="ECO:0007669"/>
    <property type="project" value="UniProtKB-UniRule"/>
</dbReference>
<dbReference type="EMBL" id="VAPN01000005">
    <property type="protein sequence ID" value="TLR82256.1"/>
    <property type="molecule type" value="Genomic_DNA"/>
</dbReference>
<dbReference type="InterPro" id="IPR005749">
    <property type="entry name" value="Ribosomal_uL15_bac-type"/>
</dbReference>
<dbReference type="InterPro" id="IPR030878">
    <property type="entry name" value="Ribosomal_uL15"/>
</dbReference>
<dbReference type="NCBIfam" id="TIGR01071">
    <property type="entry name" value="rplO_bact"/>
    <property type="match status" value="1"/>
</dbReference>